<evidence type="ECO:0008006" key="3">
    <source>
        <dbReference type="Google" id="ProtNLM"/>
    </source>
</evidence>
<dbReference type="Proteomes" id="UP001152604">
    <property type="component" value="Unassembled WGS sequence"/>
</dbReference>
<gene>
    <name evidence="1" type="ORF">MES4922_60155</name>
</gene>
<keyword evidence="2" id="KW-1185">Reference proteome</keyword>
<proteinExistence type="predicted"/>
<dbReference type="EMBL" id="CAKXZS010000056">
    <property type="protein sequence ID" value="CAH2407219.1"/>
    <property type="molecule type" value="Genomic_DNA"/>
</dbReference>
<organism evidence="1 2">
    <name type="scientific">Mesorhizobium ventifaucium</name>
    <dbReference type="NCBI Taxonomy" id="666020"/>
    <lineage>
        <taxon>Bacteria</taxon>
        <taxon>Pseudomonadati</taxon>
        <taxon>Pseudomonadota</taxon>
        <taxon>Alphaproteobacteria</taxon>
        <taxon>Hyphomicrobiales</taxon>
        <taxon>Phyllobacteriaceae</taxon>
        <taxon>Mesorhizobium</taxon>
    </lineage>
</organism>
<reference evidence="1" key="1">
    <citation type="submission" date="2022-03" db="EMBL/GenBank/DDBJ databases">
        <authorList>
            <person name="Brunel B."/>
        </authorList>
    </citation>
    <scope>NUCLEOTIDE SEQUENCE</scope>
    <source>
        <strain evidence="1">STM4922sample</strain>
    </source>
</reference>
<accession>A0ABM9ED90</accession>
<protein>
    <recommendedName>
        <fullName evidence="3">Propionyl-coenzyme A carboxylase alpha polypeptide</fullName>
    </recommendedName>
</protein>
<sequence length="78" mass="8060">MRGDNPSDLTAPAFAPPLTCLPASSPRIATGRGAVIDGFANHQRCRKGAEAAVSLFLPVHGEKMPGRAMRGGASIDNC</sequence>
<evidence type="ECO:0000313" key="1">
    <source>
        <dbReference type="EMBL" id="CAH2407219.1"/>
    </source>
</evidence>
<name>A0ABM9ED90_9HYPH</name>
<comment type="caution">
    <text evidence="1">The sequence shown here is derived from an EMBL/GenBank/DDBJ whole genome shotgun (WGS) entry which is preliminary data.</text>
</comment>
<evidence type="ECO:0000313" key="2">
    <source>
        <dbReference type="Proteomes" id="UP001152604"/>
    </source>
</evidence>